<sequence>MPGLAIICYLMSPMFRYLDESFTIAIFMEGWAGYRILGIWYLVIDKSDRSNFLGYRMAGPGRIGSGADSS</sequence>
<name>A0A6G1JI01_9PLEO</name>
<accession>A0A6G1JI01</accession>
<keyword evidence="1" id="KW-0812">Transmembrane</keyword>
<organism evidence="2 3">
    <name type="scientific">Lentithecium fluviatile CBS 122367</name>
    <dbReference type="NCBI Taxonomy" id="1168545"/>
    <lineage>
        <taxon>Eukaryota</taxon>
        <taxon>Fungi</taxon>
        <taxon>Dikarya</taxon>
        <taxon>Ascomycota</taxon>
        <taxon>Pezizomycotina</taxon>
        <taxon>Dothideomycetes</taxon>
        <taxon>Pleosporomycetidae</taxon>
        <taxon>Pleosporales</taxon>
        <taxon>Massarineae</taxon>
        <taxon>Lentitheciaceae</taxon>
        <taxon>Lentithecium</taxon>
    </lineage>
</organism>
<evidence type="ECO:0000256" key="1">
    <source>
        <dbReference type="SAM" id="Phobius"/>
    </source>
</evidence>
<dbReference type="Proteomes" id="UP000799291">
    <property type="component" value="Unassembled WGS sequence"/>
</dbReference>
<dbReference type="EMBL" id="MU005571">
    <property type="protein sequence ID" value="KAF2690174.1"/>
    <property type="molecule type" value="Genomic_DNA"/>
</dbReference>
<keyword evidence="3" id="KW-1185">Reference proteome</keyword>
<dbReference type="AlphaFoldDB" id="A0A6G1JI01"/>
<gene>
    <name evidence="2" type="ORF">K458DRAFT_99683</name>
</gene>
<protein>
    <submittedName>
        <fullName evidence="2">Uncharacterized protein</fullName>
    </submittedName>
</protein>
<reference evidence="2" key="1">
    <citation type="journal article" date="2020" name="Stud. Mycol.">
        <title>101 Dothideomycetes genomes: a test case for predicting lifestyles and emergence of pathogens.</title>
        <authorList>
            <person name="Haridas S."/>
            <person name="Albert R."/>
            <person name="Binder M."/>
            <person name="Bloem J."/>
            <person name="Labutti K."/>
            <person name="Salamov A."/>
            <person name="Andreopoulos B."/>
            <person name="Baker S."/>
            <person name="Barry K."/>
            <person name="Bills G."/>
            <person name="Bluhm B."/>
            <person name="Cannon C."/>
            <person name="Castanera R."/>
            <person name="Culley D."/>
            <person name="Daum C."/>
            <person name="Ezra D."/>
            <person name="Gonzalez J."/>
            <person name="Henrissat B."/>
            <person name="Kuo A."/>
            <person name="Liang C."/>
            <person name="Lipzen A."/>
            <person name="Lutzoni F."/>
            <person name="Magnuson J."/>
            <person name="Mondo S."/>
            <person name="Nolan M."/>
            <person name="Ohm R."/>
            <person name="Pangilinan J."/>
            <person name="Park H.-J."/>
            <person name="Ramirez L."/>
            <person name="Alfaro M."/>
            <person name="Sun H."/>
            <person name="Tritt A."/>
            <person name="Yoshinaga Y."/>
            <person name="Zwiers L.-H."/>
            <person name="Turgeon B."/>
            <person name="Goodwin S."/>
            <person name="Spatafora J."/>
            <person name="Crous P."/>
            <person name="Grigoriev I."/>
        </authorList>
    </citation>
    <scope>NUCLEOTIDE SEQUENCE</scope>
    <source>
        <strain evidence="2">CBS 122367</strain>
    </source>
</reference>
<evidence type="ECO:0000313" key="2">
    <source>
        <dbReference type="EMBL" id="KAF2690174.1"/>
    </source>
</evidence>
<keyword evidence="1" id="KW-1133">Transmembrane helix</keyword>
<feature type="transmembrane region" description="Helical" evidence="1">
    <location>
        <begin position="22"/>
        <end position="43"/>
    </location>
</feature>
<keyword evidence="1" id="KW-0472">Membrane</keyword>
<evidence type="ECO:0000313" key="3">
    <source>
        <dbReference type="Proteomes" id="UP000799291"/>
    </source>
</evidence>
<proteinExistence type="predicted"/>